<accession>A0A4Q9H5Q6</accession>
<proteinExistence type="predicted"/>
<gene>
    <name evidence="1" type="ORF">EYS42_06905</name>
</gene>
<evidence type="ECO:0000313" key="1">
    <source>
        <dbReference type="EMBL" id="TBO32887.1"/>
    </source>
</evidence>
<dbReference type="OrthoDB" id="9153171at2"/>
<reference evidence="1 2" key="1">
    <citation type="submission" date="2019-02" db="EMBL/GenBank/DDBJ databases">
        <title>Aquabacterium sp. strain KMB7.</title>
        <authorList>
            <person name="Chen W.-M."/>
        </authorList>
    </citation>
    <scope>NUCLEOTIDE SEQUENCE [LARGE SCALE GENOMIC DNA]</scope>
    <source>
        <strain evidence="1 2">KMB7</strain>
    </source>
</reference>
<dbReference type="RefSeq" id="WP_130967095.1">
    <property type="nucleotide sequence ID" value="NZ_SIXI01000002.1"/>
</dbReference>
<dbReference type="AlphaFoldDB" id="A0A4Q9H5Q6"/>
<sequence>MSVHLILPSSEVSRLWSNGPHWLLQLSAATAQLQLAETGSVWGHLNGVTLTFRDARLEGDAELAIGTLAECELHLNGQPLRHLDMPCELNGRVVCTLGFHNGTELQLVATGLSSPRADLDRFRESMAC</sequence>
<protein>
    <submittedName>
        <fullName evidence="1">Uncharacterized protein</fullName>
    </submittedName>
</protein>
<name>A0A4Q9H5Q6_9BURK</name>
<comment type="caution">
    <text evidence="1">The sequence shown here is derived from an EMBL/GenBank/DDBJ whole genome shotgun (WGS) entry which is preliminary data.</text>
</comment>
<evidence type="ECO:0000313" key="2">
    <source>
        <dbReference type="Proteomes" id="UP000292120"/>
    </source>
</evidence>
<dbReference type="Proteomes" id="UP000292120">
    <property type="component" value="Unassembled WGS sequence"/>
</dbReference>
<dbReference type="EMBL" id="SIXI01000002">
    <property type="protein sequence ID" value="TBO32887.1"/>
    <property type="molecule type" value="Genomic_DNA"/>
</dbReference>
<organism evidence="1 2">
    <name type="scientific">Aquabacterium lacunae</name>
    <dbReference type="NCBI Taxonomy" id="2528630"/>
    <lineage>
        <taxon>Bacteria</taxon>
        <taxon>Pseudomonadati</taxon>
        <taxon>Pseudomonadota</taxon>
        <taxon>Betaproteobacteria</taxon>
        <taxon>Burkholderiales</taxon>
        <taxon>Aquabacterium</taxon>
    </lineage>
</organism>
<keyword evidence="2" id="KW-1185">Reference proteome</keyword>